<accession>A0A8J3V2V7</accession>
<evidence type="ECO:0000313" key="3">
    <source>
        <dbReference type="EMBL" id="GII56357.1"/>
    </source>
</evidence>
<keyword evidence="2" id="KW-0472">Membrane</keyword>
<keyword evidence="4" id="KW-1185">Reference proteome</keyword>
<evidence type="ECO:0000256" key="2">
    <source>
        <dbReference type="SAM" id="Phobius"/>
    </source>
</evidence>
<gene>
    <name evidence="3" type="ORF">Pth03_47460</name>
</gene>
<name>A0A8J3V2V7_9ACTN</name>
<evidence type="ECO:0000313" key="4">
    <source>
        <dbReference type="Proteomes" id="UP000605992"/>
    </source>
</evidence>
<comment type="caution">
    <text evidence="3">The sequence shown here is derived from an EMBL/GenBank/DDBJ whole genome shotgun (WGS) entry which is preliminary data.</text>
</comment>
<feature type="compositionally biased region" description="Basic and acidic residues" evidence="1">
    <location>
        <begin position="24"/>
        <end position="34"/>
    </location>
</feature>
<evidence type="ECO:0000256" key="1">
    <source>
        <dbReference type="SAM" id="MobiDB-lite"/>
    </source>
</evidence>
<proteinExistence type="predicted"/>
<keyword evidence="2" id="KW-0812">Transmembrane</keyword>
<dbReference type="EMBL" id="BOOR01000035">
    <property type="protein sequence ID" value="GII56357.1"/>
    <property type="molecule type" value="Genomic_DNA"/>
</dbReference>
<organism evidence="3 4">
    <name type="scientific">Planotetraspora thailandica</name>
    <dbReference type="NCBI Taxonomy" id="487172"/>
    <lineage>
        <taxon>Bacteria</taxon>
        <taxon>Bacillati</taxon>
        <taxon>Actinomycetota</taxon>
        <taxon>Actinomycetes</taxon>
        <taxon>Streptosporangiales</taxon>
        <taxon>Streptosporangiaceae</taxon>
        <taxon>Planotetraspora</taxon>
    </lineage>
</organism>
<dbReference type="AlphaFoldDB" id="A0A8J3V2V7"/>
<protein>
    <submittedName>
        <fullName evidence="3">Uncharacterized protein</fullName>
    </submittedName>
</protein>
<reference evidence="3" key="1">
    <citation type="submission" date="2021-01" db="EMBL/GenBank/DDBJ databases">
        <title>Whole genome shotgun sequence of Planotetraspora thailandica NBRC 104271.</title>
        <authorList>
            <person name="Komaki H."/>
            <person name="Tamura T."/>
        </authorList>
    </citation>
    <scope>NUCLEOTIDE SEQUENCE</scope>
    <source>
        <strain evidence="3">NBRC 104271</strain>
    </source>
</reference>
<feature type="transmembrane region" description="Helical" evidence="2">
    <location>
        <begin position="65"/>
        <end position="87"/>
    </location>
</feature>
<feature type="region of interest" description="Disordered" evidence="1">
    <location>
        <begin position="1"/>
        <end position="45"/>
    </location>
</feature>
<keyword evidence="2" id="KW-1133">Transmembrane helix</keyword>
<dbReference type="RefSeq" id="WP_203946511.1">
    <property type="nucleotide sequence ID" value="NZ_BOOR01000035.1"/>
</dbReference>
<sequence length="242" mass="26444">MNDQWTRRVWPPAEDDAPLTDSRPSGRLDARPDPAEGGDDLPPSAVWYGTPIEPPRRMPRWLQRLLLGWAALAVAAALISAVVFVILNRADTTPPTMVADPLAGVSYALPPQWTEGVVAPVTGFTSVAAFGDRATVMARPEEHVDPARLGPAVAELSDLYTRLLLHGDKVEVVDDRAVTINGLPAHTKAVRAEYRDVVNQPAFMRVTLLTRSDGKTTVLLGLAHPDDPRIRDEIEELMWGAR</sequence>
<dbReference type="Proteomes" id="UP000605992">
    <property type="component" value="Unassembled WGS sequence"/>
</dbReference>